<protein>
    <submittedName>
        <fullName evidence="2">Fibronectin II collagen-binding/PA14 domain containing protein</fullName>
    </submittedName>
</protein>
<keyword evidence="3" id="KW-1185">Reference proteome</keyword>
<comment type="caution">
    <text evidence="2">The sequence shown here is derived from an EMBL/GenBank/DDBJ whole genome shotgun (WGS) entry which is preliminary data.</text>
</comment>
<accession>A0ABX5BEH5</accession>
<dbReference type="InterPro" id="IPR011658">
    <property type="entry name" value="PA14_dom"/>
</dbReference>
<dbReference type="SUPFAM" id="SSF56988">
    <property type="entry name" value="Anthrax protective antigen"/>
    <property type="match status" value="1"/>
</dbReference>
<proteinExistence type="predicted"/>
<dbReference type="Gene3D" id="3.90.182.10">
    <property type="entry name" value="Toxin - Anthrax Protective Antigen,domain 1"/>
    <property type="match status" value="1"/>
</dbReference>
<reference evidence="2 3" key="2">
    <citation type="submission" date="2017-10" db="EMBL/GenBank/DDBJ databases">
        <title>Consistent, comparative and evidence-based genome annotation and re-annotation for the closely-related species, Cryptosporidium parvum, C. hominis and C. tyzzeri.</title>
        <authorList>
            <person name="Baptista R.P."/>
            <person name="Li Y."/>
            <person name="Sateriale A."/>
            <person name="Striepen B."/>
            <person name="Kissinger J.C."/>
        </authorList>
    </citation>
    <scope>NUCLEOTIDE SEQUENCE [LARGE SCALE GENOMIC DNA]</scope>
    <source>
        <strain evidence="2">30976</strain>
    </source>
</reference>
<gene>
    <name evidence="2" type="ORF">GY17_00002366</name>
</gene>
<feature type="domain" description="PA14" evidence="1">
    <location>
        <begin position="280"/>
        <end position="447"/>
    </location>
</feature>
<reference evidence="2 3" key="1">
    <citation type="submission" date="2014-11" db="EMBL/GenBank/DDBJ databases">
        <title>Comparative genomic analysis of Cryptosporidium hominis reveals occurrence of genetic recombination in virulent subtypes.</title>
        <authorList>
            <person name="Guo Y."/>
            <person name="Tang K."/>
            <person name="Frace M."/>
            <person name="Li N."/>
            <person name="Roellig D.M."/>
            <person name="Sammons S."/>
            <person name="Knipe K."/>
            <person name="Rowe L."/>
            <person name="Feng Y."/>
            <person name="Xiao L."/>
        </authorList>
    </citation>
    <scope>NUCLEOTIDE SEQUENCE [LARGE SCALE GENOMIC DNA]</scope>
    <source>
        <strain evidence="2">30976</strain>
    </source>
</reference>
<dbReference type="Pfam" id="PF07691">
    <property type="entry name" value="PA14"/>
    <property type="match status" value="1"/>
</dbReference>
<evidence type="ECO:0000313" key="2">
    <source>
        <dbReference type="EMBL" id="PPS95622.1"/>
    </source>
</evidence>
<dbReference type="EMBL" id="JTAI01000006">
    <property type="protein sequence ID" value="PPS95622.1"/>
    <property type="molecule type" value="Genomic_DNA"/>
</dbReference>
<dbReference type="PROSITE" id="PS51820">
    <property type="entry name" value="PA14"/>
    <property type="match status" value="1"/>
</dbReference>
<sequence length="771" mass="87065">MWTSAHANLQVLHANKDGMCKYGPHACNYRIVKEVVFENIFFKNKKYSHLESFKIKKEEMLKFKGVFKGLSFILLAGNALSQTTQQAPTSQLLQELAQYRQQFRRTVDGRLCSAVFVQDFQTYTDCTIAKSPDGTSGREWCYVEPQVASQGSKNWNYCLPVVNYDMLRTKANEIFEVKARESAKIANQLDNQASRLTDLLERYNSTCGSQQSIVSSRLDNIESLIQKGQHCLNKIEESITKVDVLKTSIDELEKDIVRDRDFALSRPENCELLPGYEDIPFPDGLRGSYYDNPKFDGAPRNYRNDRNINMMYISKDPIEGVSNQQFSIRWDGFLLAPESGRYYFSIEADCGARLFLGGRAIIVDRMPQPSSGDASSERAVPLLLDARHDGPVKVTSVAQELVGGQKYRIRVEMFHSSHLRYKNPDIASIKLMWKTSNIQEQVIPSSYFYTGNPRQPLKLSGVNPVFYEISTLRNGEFAHKDSNTHFIADLPSGFEGLKMLKSSSSPELHNMKVSVNQPCTMFIAADVTDKLPVTAENLQFTNTDSVFSIYKTDKTDSSKAVETQTMKVAQVTIPRATDISLKVNESKPFILFFKQHPTEASLTTTQCSERKLLSTDAFVESVKSSSSQSPEYDGIYALKGKNRDEPFGAWKTSVGNTIGENIIIKFKQPVEVTDFQYIPLDNPSMWPASLTMYIKQQVDEMHETNVQEKFTLAHTASLNAHKYMLQYPLTAKEVKIEVSQMFVDSTQTGGSFMIYGKSCTKDTTSTTTSTE</sequence>
<dbReference type="InterPro" id="IPR037524">
    <property type="entry name" value="PA14/GLEYA"/>
</dbReference>
<dbReference type="SMART" id="SM00758">
    <property type="entry name" value="PA14"/>
    <property type="match status" value="1"/>
</dbReference>
<keyword evidence="2" id="KW-0176">Collagen</keyword>
<name>A0ABX5BEH5_CRYHO</name>
<evidence type="ECO:0000259" key="1">
    <source>
        <dbReference type="PROSITE" id="PS51820"/>
    </source>
</evidence>
<evidence type="ECO:0000313" key="3">
    <source>
        <dbReference type="Proteomes" id="UP001429100"/>
    </source>
</evidence>
<dbReference type="Proteomes" id="UP001429100">
    <property type="component" value="Unassembled WGS sequence"/>
</dbReference>
<organism evidence="2 3">
    <name type="scientific">Cryptosporidium hominis</name>
    <dbReference type="NCBI Taxonomy" id="237895"/>
    <lineage>
        <taxon>Eukaryota</taxon>
        <taxon>Sar</taxon>
        <taxon>Alveolata</taxon>
        <taxon>Apicomplexa</taxon>
        <taxon>Conoidasida</taxon>
        <taxon>Coccidia</taxon>
        <taxon>Eucoccidiorida</taxon>
        <taxon>Eimeriorina</taxon>
        <taxon>Cryptosporidiidae</taxon>
        <taxon>Cryptosporidium</taxon>
    </lineage>
</organism>